<evidence type="ECO:0000313" key="3">
    <source>
        <dbReference type="Proteomes" id="UP000251211"/>
    </source>
</evidence>
<comment type="caution">
    <text evidence="2">The sequence shown here is derived from an EMBL/GenBank/DDBJ whole genome shotgun (WGS) entry which is preliminary data.</text>
</comment>
<dbReference type="EMBL" id="UAUI01000002">
    <property type="protein sequence ID" value="SPZ37980.1"/>
    <property type="molecule type" value="Genomic_DNA"/>
</dbReference>
<proteinExistence type="predicted"/>
<feature type="compositionally biased region" description="Basic and acidic residues" evidence="1">
    <location>
        <begin position="133"/>
        <end position="142"/>
    </location>
</feature>
<organism evidence="2 3">
    <name type="scientific">Rhodococcus wratislaviensis</name>
    <name type="common">Tsukamurella wratislaviensis</name>
    <dbReference type="NCBI Taxonomy" id="44752"/>
    <lineage>
        <taxon>Bacteria</taxon>
        <taxon>Bacillati</taxon>
        <taxon>Actinomycetota</taxon>
        <taxon>Actinomycetes</taxon>
        <taxon>Mycobacteriales</taxon>
        <taxon>Nocardiaceae</taxon>
        <taxon>Rhodococcus</taxon>
    </lineage>
</organism>
<evidence type="ECO:0000313" key="2">
    <source>
        <dbReference type="EMBL" id="SPZ37980.1"/>
    </source>
</evidence>
<dbReference type="Proteomes" id="UP000251211">
    <property type="component" value="Unassembled WGS sequence"/>
</dbReference>
<reference evidence="2 3" key="1">
    <citation type="submission" date="2018-06" db="EMBL/GenBank/DDBJ databases">
        <authorList>
            <consortium name="Pathogen Informatics"/>
            <person name="Doyle S."/>
        </authorList>
    </citation>
    <scope>NUCLEOTIDE SEQUENCE [LARGE SCALE GENOMIC DNA]</scope>
    <source>
        <strain evidence="2 3">NCTC13229</strain>
    </source>
</reference>
<accession>A0AB38F8P2</accession>
<gene>
    <name evidence="2" type="ORF">NCTC13229_01443</name>
</gene>
<protein>
    <submittedName>
        <fullName evidence="2">Uncharacterized protein</fullName>
    </submittedName>
</protein>
<feature type="region of interest" description="Disordered" evidence="1">
    <location>
        <begin position="131"/>
        <end position="183"/>
    </location>
</feature>
<evidence type="ECO:0000256" key="1">
    <source>
        <dbReference type="SAM" id="MobiDB-lite"/>
    </source>
</evidence>
<dbReference type="AlphaFoldDB" id="A0AB38F8P2"/>
<sequence>MPIDDHVVVGVRDDVAGGRRQSGVACPGQPRERLTDQAHPRIRETEDVLPGGVGSGGVVDDEYVERRIVHREDGSEGRSQHRHPVAGAYDDRHRHGIALGHASRTGPHRAVRLGDPQSRDSAPELAEIHGTLRHLDLDEPERASVGADEQSRPAVALRARQPAADRNSRRTPGPVGVLDRADPHFAYPNRTVPVRPLGTVQGGAESESGCGGIHQDLPVCSRMAALP</sequence>
<name>A0AB38F8P2_RHOWR</name>
<feature type="region of interest" description="Disordered" evidence="1">
    <location>
        <begin position="15"/>
        <end position="40"/>
    </location>
</feature>
<feature type="compositionally biased region" description="Basic and acidic residues" evidence="1">
    <location>
        <begin position="30"/>
        <end position="40"/>
    </location>
</feature>